<protein>
    <submittedName>
        <fullName evidence="2">Uncharacterized protein</fullName>
    </submittedName>
</protein>
<evidence type="ECO:0000256" key="1">
    <source>
        <dbReference type="SAM" id="Phobius"/>
    </source>
</evidence>
<feature type="transmembrane region" description="Helical" evidence="1">
    <location>
        <begin position="85"/>
        <end position="104"/>
    </location>
</feature>
<comment type="caution">
    <text evidence="2">The sequence shown here is derived from an EMBL/GenBank/DDBJ whole genome shotgun (WGS) entry which is preliminary data.</text>
</comment>
<keyword evidence="1" id="KW-0812">Transmembrane</keyword>
<evidence type="ECO:0000313" key="2">
    <source>
        <dbReference type="EMBL" id="HIT95119.1"/>
    </source>
</evidence>
<evidence type="ECO:0000313" key="3">
    <source>
        <dbReference type="Proteomes" id="UP000824160"/>
    </source>
</evidence>
<name>A0A9D1H9J0_9FIRM</name>
<dbReference type="AlphaFoldDB" id="A0A9D1H9J0"/>
<keyword evidence="1" id="KW-1133">Transmembrane helix</keyword>
<reference evidence="2" key="2">
    <citation type="journal article" date="2021" name="PeerJ">
        <title>Extensive microbial diversity within the chicken gut microbiome revealed by metagenomics and culture.</title>
        <authorList>
            <person name="Gilroy R."/>
            <person name="Ravi A."/>
            <person name="Getino M."/>
            <person name="Pursley I."/>
            <person name="Horton D.L."/>
            <person name="Alikhan N.F."/>
            <person name="Baker D."/>
            <person name="Gharbi K."/>
            <person name="Hall N."/>
            <person name="Watson M."/>
            <person name="Adriaenssens E.M."/>
            <person name="Foster-Nyarko E."/>
            <person name="Jarju S."/>
            <person name="Secka A."/>
            <person name="Antonio M."/>
            <person name="Oren A."/>
            <person name="Chaudhuri R.R."/>
            <person name="La Ragione R."/>
            <person name="Hildebrand F."/>
            <person name="Pallen M.J."/>
        </authorList>
    </citation>
    <scope>NUCLEOTIDE SEQUENCE</scope>
    <source>
        <strain evidence="2">ChiBcec7-5410</strain>
    </source>
</reference>
<proteinExistence type="predicted"/>
<reference evidence="2" key="1">
    <citation type="submission" date="2020-10" db="EMBL/GenBank/DDBJ databases">
        <authorList>
            <person name="Gilroy R."/>
        </authorList>
    </citation>
    <scope>NUCLEOTIDE SEQUENCE</scope>
    <source>
        <strain evidence="2">ChiBcec7-5410</strain>
    </source>
</reference>
<gene>
    <name evidence="2" type="ORF">IAC43_08025</name>
</gene>
<accession>A0A9D1H9J0</accession>
<sequence length="117" mass="13207">GREKGEFIVSQEEAEYYYVRLSDIQNILRLFAEADLERKGDAEYDSQQIEETVYNNLLNIDNWLASGEIYLSPDLGGSVIEPSDYLLAGISAICLILSLFLLTFHIRKKKADSLNAA</sequence>
<feature type="non-terminal residue" evidence="2">
    <location>
        <position position="1"/>
    </location>
</feature>
<keyword evidence="1" id="KW-0472">Membrane</keyword>
<organism evidence="2 3">
    <name type="scientific">Candidatus Faecivivens stercoripullorum</name>
    <dbReference type="NCBI Taxonomy" id="2840805"/>
    <lineage>
        <taxon>Bacteria</taxon>
        <taxon>Bacillati</taxon>
        <taxon>Bacillota</taxon>
        <taxon>Clostridia</taxon>
        <taxon>Eubacteriales</taxon>
        <taxon>Oscillospiraceae</taxon>
        <taxon>Oscillospiraceae incertae sedis</taxon>
        <taxon>Candidatus Faecivivens</taxon>
    </lineage>
</organism>
<dbReference type="Proteomes" id="UP000824160">
    <property type="component" value="Unassembled WGS sequence"/>
</dbReference>
<dbReference type="EMBL" id="DVLW01000220">
    <property type="protein sequence ID" value="HIT95119.1"/>
    <property type="molecule type" value="Genomic_DNA"/>
</dbReference>